<evidence type="ECO:0000313" key="4">
    <source>
        <dbReference type="Proteomes" id="UP000194420"/>
    </source>
</evidence>
<feature type="signal peptide" evidence="2">
    <location>
        <begin position="1"/>
        <end position="22"/>
    </location>
</feature>
<evidence type="ECO:0000256" key="2">
    <source>
        <dbReference type="SAM" id="SignalP"/>
    </source>
</evidence>
<protein>
    <submittedName>
        <fullName evidence="3">Uncharacterized protein</fullName>
    </submittedName>
</protein>
<feature type="compositionally biased region" description="Low complexity" evidence="1">
    <location>
        <begin position="66"/>
        <end position="94"/>
    </location>
</feature>
<dbReference type="PROSITE" id="PS51257">
    <property type="entry name" value="PROKAR_LIPOPROTEIN"/>
    <property type="match status" value="1"/>
</dbReference>
<dbReference type="RefSeq" id="WP_086436667.1">
    <property type="nucleotide sequence ID" value="NZ_FXWG01000001.1"/>
</dbReference>
<reference evidence="4" key="1">
    <citation type="submission" date="2017-04" db="EMBL/GenBank/DDBJ databases">
        <authorList>
            <person name="Varghese N."/>
            <person name="Submissions S."/>
        </authorList>
    </citation>
    <scope>NUCLEOTIDE SEQUENCE [LARGE SCALE GENOMIC DNA]</scope>
</reference>
<evidence type="ECO:0000313" key="3">
    <source>
        <dbReference type="EMBL" id="SMQ62947.1"/>
    </source>
</evidence>
<feature type="region of interest" description="Disordered" evidence="1">
    <location>
        <begin position="42"/>
        <end position="108"/>
    </location>
</feature>
<keyword evidence="4" id="KW-1185">Reference proteome</keyword>
<keyword evidence="2" id="KW-0732">Signal</keyword>
<evidence type="ECO:0000256" key="1">
    <source>
        <dbReference type="SAM" id="MobiDB-lite"/>
    </source>
</evidence>
<accession>A0A1Y6EK14</accession>
<feature type="chain" id="PRO_5013096921" evidence="2">
    <location>
        <begin position="23"/>
        <end position="108"/>
    </location>
</feature>
<sequence length="108" mass="10842">MKRNSVLVLLPILLLAACGDDAAPTGEVDDGTAAEGEVLGGTISDEMLPLDRLQSQSPPLREETGSADGASSSESAESETAPPAEASEAVSENASEAEGESEPAAAED</sequence>
<gene>
    <name evidence="3" type="ORF">SAMN06297468_0776</name>
</gene>
<proteinExistence type="predicted"/>
<dbReference type="AlphaFoldDB" id="A0A1Y6EK14"/>
<organism evidence="3 4">
    <name type="scientific">Altererythrobacter xiamenensis</name>
    <dbReference type="NCBI Taxonomy" id="1316679"/>
    <lineage>
        <taxon>Bacteria</taxon>
        <taxon>Pseudomonadati</taxon>
        <taxon>Pseudomonadota</taxon>
        <taxon>Alphaproteobacteria</taxon>
        <taxon>Sphingomonadales</taxon>
        <taxon>Erythrobacteraceae</taxon>
        <taxon>Altererythrobacter</taxon>
    </lineage>
</organism>
<dbReference type="OrthoDB" id="7511418at2"/>
<feature type="compositionally biased region" description="Acidic residues" evidence="1">
    <location>
        <begin position="95"/>
        <end position="108"/>
    </location>
</feature>
<name>A0A1Y6EK14_9SPHN</name>
<dbReference type="EMBL" id="FXWG01000001">
    <property type="protein sequence ID" value="SMQ62947.1"/>
    <property type="molecule type" value="Genomic_DNA"/>
</dbReference>
<dbReference type="Proteomes" id="UP000194420">
    <property type="component" value="Unassembled WGS sequence"/>
</dbReference>